<dbReference type="AlphaFoldDB" id="A0A8J8MCP2"/>
<dbReference type="RefSeq" id="WP_212690749.1">
    <property type="nucleotide sequence ID" value="NZ_CP058561.1"/>
</dbReference>
<organism evidence="1 2">
    <name type="scientific">Vallitalea guaymasensis</name>
    <dbReference type="NCBI Taxonomy" id="1185412"/>
    <lineage>
        <taxon>Bacteria</taxon>
        <taxon>Bacillati</taxon>
        <taxon>Bacillota</taxon>
        <taxon>Clostridia</taxon>
        <taxon>Lachnospirales</taxon>
        <taxon>Vallitaleaceae</taxon>
        <taxon>Vallitalea</taxon>
    </lineage>
</organism>
<proteinExistence type="predicted"/>
<dbReference type="EMBL" id="CP058561">
    <property type="protein sequence ID" value="QUH30599.1"/>
    <property type="molecule type" value="Genomic_DNA"/>
</dbReference>
<keyword evidence="2" id="KW-1185">Reference proteome</keyword>
<sequence length="57" mass="6414">MPKKRYHVPKKQIKEAVHANQAKNTTSQHQLSKIAINTLYPVSDSNSILGGIITWQT</sequence>
<evidence type="ECO:0000313" key="2">
    <source>
        <dbReference type="Proteomes" id="UP000677305"/>
    </source>
</evidence>
<evidence type="ECO:0000313" key="1">
    <source>
        <dbReference type="EMBL" id="QUH30599.1"/>
    </source>
</evidence>
<name>A0A8J8MCP2_9FIRM</name>
<reference evidence="1 2" key="1">
    <citation type="submission" date="2020-07" db="EMBL/GenBank/DDBJ databases">
        <title>Vallitalea guaymasensis genome.</title>
        <authorList>
            <person name="Postec A."/>
        </authorList>
    </citation>
    <scope>NUCLEOTIDE SEQUENCE [LARGE SCALE GENOMIC DNA]</scope>
    <source>
        <strain evidence="1 2">Ra1766G1</strain>
    </source>
</reference>
<accession>A0A8J8MCP2</accession>
<dbReference type="Proteomes" id="UP000677305">
    <property type="component" value="Chromosome"/>
</dbReference>
<protein>
    <submittedName>
        <fullName evidence="1">Uncharacterized protein</fullName>
    </submittedName>
</protein>
<gene>
    <name evidence="1" type="ORF">HYG85_17445</name>
</gene>
<dbReference type="KEGG" id="vgu:HYG85_17445"/>